<dbReference type="Pfam" id="PF14541">
    <property type="entry name" value="TAXi_C"/>
    <property type="match status" value="1"/>
</dbReference>
<accession>A0AAP0F1R2</accession>
<dbReference type="InterPro" id="IPR021109">
    <property type="entry name" value="Peptidase_aspartic_dom_sf"/>
</dbReference>
<proteinExistence type="predicted"/>
<dbReference type="InterPro" id="IPR032799">
    <property type="entry name" value="TAXi_C"/>
</dbReference>
<gene>
    <name evidence="4" type="ORF">Sjap_019559</name>
</gene>
<evidence type="ECO:0000256" key="1">
    <source>
        <dbReference type="ARBA" id="ARBA00022670"/>
    </source>
</evidence>
<dbReference type="InterPro" id="IPR051708">
    <property type="entry name" value="Plant_Aspart_Prot_A1"/>
</dbReference>
<comment type="caution">
    <text evidence="4">The sequence shown here is derived from an EMBL/GenBank/DDBJ whole genome shotgun (WGS) entry which is preliminary data.</text>
</comment>
<dbReference type="Gene3D" id="2.40.70.10">
    <property type="entry name" value="Acid Proteases"/>
    <property type="match status" value="1"/>
</dbReference>
<dbReference type="AlphaFoldDB" id="A0AAP0F1R2"/>
<dbReference type="GO" id="GO:0006508">
    <property type="term" value="P:proteolysis"/>
    <property type="evidence" value="ECO:0007669"/>
    <property type="project" value="UniProtKB-KW"/>
</dbReference>
<dbReference type="EMBL" id="JBBNAE010000008">
    <property type="protein sequence ID" value="KAK9102305.1"/>
    <property type="molecule type" value="Genomic_DNA"/>
</dbReference>
<evidence type="ECO:0000313" key="4">
    <source>
        <dbReference type="EMBL" id="KAK9102305.1"/>
    </source>
</evidence>
<organism evidence="4 5">
    <name type="scientific">Stephania japonica</name>
    <dbReference type="NCBI Taxonomy" id="461633"/>
    <lineage>
        <taxon>Eukaryota</taxon>
        <taxon>Viridiplantae</taxon>
        <taxon>Streptophyta</taxon>
        <taxon>Embryophyta</taxon>
        <taxon>Tracheophyta</taxon>
        <taxon>Spermatophyta</taxon>
        <taxon>Magnoliopsida</taxon>
        <taxon>Ranunculales</taxon>
        <taxon>Menispermaceae</taxon>
        <taxon>Menispermoideae</taxon>
        <taxon>Cissampelideae</taxon>
        <taxon>Stephania</taxon>
    </lineage>
</organism>
<protein>
    <recommendedName>
        <fullName evidence="3">Peptidase A1 domain-containing protein</fullName>
    </recommendedName>
</protein>
<dbReference type="InterPro" id="IPR033121">
    <property type="entry name" value="PEPTIDASE_A1"/>
</dbReference>
<dbReference type="PANTHER" id="PTHR47967">
    <property type="entry name" value="OS07G0603500 PROTEIN-RELATED"/>
    <property type="match status" value="1"/>
</dbReference>
<dbReference type="PANTHER" id="PTHR47967:SF28">
    <property type="entry name" value="ASPARTYL PROTEASE FAMILY PROTEIN 2-LIKE"/>
    <property type="match status" value="1"/>
</dbReference>
<evidence type="ECO:0000259" key="3">
    <source>
        <dbReference type="PROSITE" id="PS51767"/>
    </source>
</evidence>
<keyword evidence="1" id="KW-0645">Protease</keyword>
<dbReference type="SUPFAM" id="SSF50630">
    <property type="entry name" value="Acid proteases"/>
    <property type="match status" value="1"/>
</dbReference>
<sequence>MEKGPFQVNSDGKTLHLSNYSWNQGTTLGYFADPAYELIKEAFMKKVRSHKNYPVVTDFPLLSPCYNVTGVGKDGAVWKFPLENYFIKLETEEVVCLAILGTKKSSLSILGNYQQQNFHVMYDTKNSRLGYAPMKCADI</sequence>
<name>A0AAP0F1R2_9MAGN</name>
<evidence type="ECO:0000256" key="2">
    <source>
        <dbReference type="ARBA" id="ARBA00022801"/>
    </source>
</evidence>
<evidence type="ECO:0000313" key="5">
    <source>
        <dbReference type="Proteomes" id="UP001417504"/>
    </source>
</evidence>
<feature type="domain" description="Peptidase A1" evidence="3">
    <location>
        <begin position="1"/>
        <end position="132"/>
    </location>
</feature>
<keyword evidence="2" id="KW-0378">Hydrolase</keyword>
<dbReference type="PROSITE" id="PS51767">
    <property type="entry name" value="PEPTIDASE_A1"/>
    <property type="match status" value="1"/>
</dbReference>
<dbReference type="Proteomes" id="UP001417504">
    <property type="component" value="Unassembled WGS sequence"/>
</dbReference>
<reference evidence="4 5" key="1">
    <citation type="submission" date="2024-01" db="EMBL/GenBank/DDBJ databases">
        <title>Genome assemblies of Stephania.</title>
        <authorList>
            <person name="Yang L."/>
        </authorList>
    </citation>
    <scope>NUCLEOTIDE SEQUENCE [LARGE SCALE GENOMIC DNA]</scope>
    <source>
        <strain evidence="4">QJT</strain>
        <tissue evidence="4">Leaf</tissue>
    </source>
</reference>
<dbReference type="GO" id="GO:0008233">
    <property type="term" value="F:peptidase activity"/>
    <property type="evidence" value="ECO:0007669"/>
    <property type="project" value="UniProtKB-KW"/>
</dbReference>
<keyword evidence="5" id="KW-1185">Reference proteome</keyword>